<dbReference type="Proteomes" id="UP000184389">
    <property type="component" value="Unassembled WGS sequence"/>
</dbReference>
<accession>A0A1M5YWF3</accession>
<dbReference type="AlphaFoldDB" id="A0A1M5YWF3"/>
<name>A0A1M5YWF3_9FIRM</name>
<sequence length="247" mass="28663">MKIEFYYWDMQCPINNEMLRLLEKYGKYFEITIYNVKDNFEIAKKQRLFFPTLTVVNGVNRYFSPISDKFLDSLLNNQYPEEKTFIIKHGREKYTGEIIPLTEKNIEVAGTCTGRNCSENCQKKFAFLKDCCLDTFGFINVEGDKLLGGVEYVPSKIVPYDIPKSEDIAFLTCAYLSSNRYDYKSAPLKALEEYLKDKYSKIIAISDEVGTFPNGDLKWFLDNGFRDEGVISYEPGYCRLHLVSKII</sequence>
<keyword evidence="2" id="KW-1185">Reference proteome</keyword>
<evidence type="ECO:0000313" key="1">
    <source>
        <dbReference type="EMBL" id="SHI16160.1"/>
    </source>
</evidence>
<dbReference type="RefSeq" id="WP_072745123.1">
    <property type="nucleotide sequence ID" value="NZ_FQXR01000016.1"/>
</dbReference>
<dbReference type="OrthoDB" id="1649161at2"/>
<proteinExistence type="predicted"/>
<evidence type="ECO:0000313" key="2">
    <source>
        <dbReference type="Proteomes" id="UP000184389"/>
    </source>
</evidence>
<protein>
    <submittedName>
        <fullName evidence="1">Uncharacterized protein</fullName>
    </submittedName>
</protein>
<organism evidence="1 2">
    <name type="scientific">Sporanaerobacter acetigenes DSM 13106</name>
    <dbReference type="NCBI Taxonomy" id="1123281"/>
    <lineage>
        <taxon>Bacteria</taxon>
        <taxon>Bacillati</taxon>
        <taxon>Bacillota</taxon>
        <taxon>Tissierellia</taxon>
        <taxon>Tissierellales</taxon>
        <taxon>Sporanaerobacteraceae</taxon>
        <taxon>Sporanaerobacter</taxon>
    </lineage>
</organism>
<gene>
    <name evidence="1" type="ORF">SAMN02745180_02496</name>
</gene>
<reference evidence="1 2" key="1">
    <citation type="submission" date="2016-11" db="EMBL/GenBank/DDBJ databases">
        <authorList>
            <person name="Jaros S."/>
            <person name="Januszkiewicz K."/>
            <person name="Wedrychowicz H."/>
        </authorList>
    </citation>
    <scope>NUCLEOTIDE SEQUENCE [LARGE SCALE GENOMIC DNA]</scope>
    <source>
        <strain evidence="1 2">DSM 13106</strain>
    </source>
</reference>
<dbReference type="EMBL" id="FQXR01000016">
    <property type="protein sequence ID" value="SHI16160.1"/>
    <property type="molecule type" value="Genomic_DNA"/>
</dbReference>